<dbReference type="InterPro" id="IPR050620">
    <property type="entry name" value="Thioredoxin_H-type-like"/>
</dbReference>
<comment type="caution">
    <text evidence="3">The sequence shown here is derived from an EMBL/GenBank/DDBJ whole genome shotgun (WGS) entry which is preliminary data.</text>
</comment>
<name>A0A8K0H011_9ROSA</name>
<evidence type="ECO:0000259" key="2">
    <source>
        <dbReference type="PROSITE" id="PS51352"/>
    </source>
</evidence>
<dbReference type="CDD" id="cd02947">
    <property type="entry name" value="TRX_family"/>
    <property type="match status" value="1"/>
</dbReference>
<organism evidence="3 4">
    <name type="scientific">Rhamnella rubrinervis</name>
    <dbReference type="NCBI Taxonomy" id="2594499"/>
    <lineage>
        <taxon>Eukaryota</taxon>
        <taxon>Viridiplantae</taxon>
        <taxon>Streptophyta</taxon>
        <taxon>Embryophyta</taxon>
        <taxon>Tracheophyta</taxon>
        <taxon>Spermatophyta</taxon>
        <taxon>Magnoliopsida</taxon>
        <taxon>eudicotyledons</taxon>
        <taxon>Gunneridae</taxon>
        <taxon>Pentapetalae</taxon>
        <taxon>rosids</taxon>
        <taxon>fabids</taxon>
        <taxon>Rosales</taxon>
        <taxon>Rhamnaceae</taxon>
        <taxon>rhamnoid group</taxon>
        <taxon>Rhamneae</taxon>
        <taxon>Rhamnella</taxon>
    </lineage>
</organism>
<dbReference type="OrthoDB" id="10263751at2759"/>
<dbReference type="PROSITE" id="PS51352">
    <property type="entry name" value="THIOREDOXIN_2"/>
    <property type="match status" value="1"/>
</dbReference>
<evidence type="ECO:0000313" key="4">
    <source>
        <dbReference type="Proteomes" id="UP000796880"/>
    </source>
</evidence>
<dbReference type="InterPro" id="IPR013766">
    <property type="entry name" value="Thioredoxin_domain"/>
</dbReference>
<dbReference type="InterPro" id="IPR036249">
    <property type="entry name" value="Thioredoxin-like_sf"/>
</dbReference>
<keyword evidence="4" id="KW-1185">Reference proteome</keyword>
<dbReference type="PANTHER" id="PTHR10438:SF413">
    <property type="entry name" value="THIOREDOXIN H2"/>
    <property type="match status" value="1"/>
</dbReference>
<dbReference type="AlphaFoldDB" id="A0A8K0H011"/>
<dbReference type="EMBL" id="VOIH02000006">
    <property type="protein sequence ID" value="KAF3443187.1"/>
    <property type="molecule type" value="Genomic_DNA"/>
</dbReference>
<evidence type="ECO:0000313" key="3">
    <source>
        <dbReference type="EMBL" id="KAF3443187.1"/>
    </source>
</evidence>
<protein>
    <recommendedName>
        <fullName evidence="2">Thioredoxin domain-containing protein</fullName>
    </recommendedName>
</protein>
<sequence>MGAAISRVLGGGPVDDGSSSSSSEPSRVQAFHSSERWQLHFNELKNSSKLMVIDFSATWCGPCKFMEPIFNHLSNKFTDVDFAKIDVDELSEGKEVDRLVGATRDDLKKKIENHRRSA</sequence>
<proteinExistence type="predicted"/>
<dbReference type="PANTHER" id="PTHR10438">
    <property type="entry name" value="THIOREDOXIN"/>
    <property type="match status" value="1"/>
</dbReference>
<dbReference type="Gene3D" id="3.40.30.10">
    <property type="entry name" value="Glutaredoxin"/>
    <property type="match status" value="1"/>
</dbReference>
<feature type="domain" description="Thioredoxin" evidence="2">
    <location>
        <begin position="8"/>
        <end position="118"/>
    </location>
</feature>
<dbReference type="Proteomes" id="UP000796880">
    <property type="component" value="Unassembled WGS sequence"/>
</dbReference>
<evidence type="ECO:0000256" key="1">
    <source>
        <dbReference type="SAM" id="MobiDB-lite"/>
    </source>
</evidence>
<gene>
    <name evidence="3" type="ORF">FNV43_RR12868</name>
</gene>
<dbReference type="Pfam" id="PF00085">
    <property type="entry name" value="Thioredoxin"/>
    <property type="match status" value="1"/>
</dbReference>
<dbReference type="InterPro" id="IPR017937">
    <property type="entry name" value="Thioredoxin_CS"/>
</dbReference>
<accession>A0A8K0H011</accession>
<reference evidence="3" key="1">
    <citation type="submission" date="2020-03" db="EMBL/GenBank/DDBJ databases">
        <title>A high-quality chromosome-level genome assembly of a woody plant with both climbing and erect habits, Rhamnella rubrinervis.</title>
        <authorList>
            <person name="Lu Z."/>
            <person name="Yang Y."/>
            <person name="Zhu X."/>
            <person name="Sun Y."/>
        </authorList>
    </citation>
    <scope>NUCLEOTIDE SEQUENCE</scope>
    <source>
        <strain evidence="3">BYM</strain>
        <tissue evidence="3">Leaf</tissue>
    </source>
</reference>
<dbReference type="PROSITE" id="PS00194">
    <property type="entry name" value="THIOREDOXIN_1"/>
    <property type="match status" value="1"/>
</dbReference>
<feature type="region of interest" description="Disordered" evidence="1">
    <location>
        <begin position="1"/>
        <end position="29"/>
    </location>
</feature>
<dbReference type="SUPFAM" id="SSF52833">
    <property type="entry name" value="Thioredoxin-like"/>
    <property type="match status" value="1"/>
</dbReference>